<dbReference type="AlphaFoldDB" id="A0A6C0CT76"/>
<evidence type="ECO:0000256" key="1">
    <source>
        <dbReference type="SAM" id="Coils"/>
    </source>
</evidence>
<evidence type="ECO:0000256" key="2">
    <source>
        <dbReference type="SAM" id="MobiDB-lite"/>
    </source>
</evidence>
<protein>
    <submittedName>
        <fullName evidence="3">Uncharacterized protein</fullName>
    </submittedName>
</protein>
<feature type="region of interest" description="Disordered" evidence="2">
    <location>
        <begin position="175"/>
        <end position="199"/>
    </location>
</feature>
<evidence type="ECO:0000313" key="3">
    <source>
        <dbReference type="EMBL" id="QHT07080.1"/>
    </source>
</evidence>
<proteinExistence type="predicted"/>
<reference evidence="3" key="1">
    <citation type="journal article" date="2020" name="Nature">
        <title>Giant virus diversity and host interactions through global metagenomics.</title>
        <authorList>
            <person name="Schulz F."/>
            <person name="Roux S."/>
            <person name="Paez-Espino D."/>
            <person name="Jungbluth S."/>
            <person name="Walsh D.A."/>
            <person name="Denef V.J."/>
            <person name="McMahon K.D."/>
            <person name="Konstantinidis K.T."/>
            <person name="Eloe-Fadrosh E.A."/>
            <person name="Kyrpides N.C."/>
            <person name="Woyke T."/>
        </authorList>
    </citation>
    <scope>NUCLEOTIDE SEQUENCE</scope>
    <source>
        <strain evidence="3">GVMAG-M-3300021962-46</strain>
    </source>
</reference>
<feature type="coiled-coil region" evidence="1">
    <location>
        <begin position="4"/>
        <end position="36"/>
    </location>
</feature>
<sequence>MSFANELKNIYQSKKAELLEKKEENLERRAKDITRFFEKEIQDQAKERMRARAEQGRPTANILEYQYNERFYVNEEGEIVRFIENEVSYPNYRIHDVVMRDHNFQVLLDEIEKTVSSEESPIRIVKWRPRDGLHVVEAVWGKNRYHNTYRTQESRIANQGRGMRGRGTGRMFARGGAHSHGHGHGHGNGHGHGHGHGHDDGCNHIADTFTV</sequence>
<name>A0A6C0CT76_9ZZZZ</name>
<organism evidence="3">
    <name type="scientific">viral metagenome</name>
    <dbReference type="NCBI Taxonomy" id="1070528"/>
    <lineage>
        <taxon>unclassified sequences</taxon>
        <taxon>metagenomes</taxon>
        <taxon>organismal metagenomes</taxon>
    </lineage>
</organism>
<dbReference type="EMBL" id="MN739479">
    <property type="protein sequence ID" value="QHT07080.1"/>
    <property type="molecule type" value="Genomic_DNA"/>
</dbReference>
<accession>A0A6C0CT76</accession>
<keyword evidence="1" id="KW-0175">Coiled coil</keyword>
<feature type="compositionally biased region" description="Basic residues" evidence="2">
    <location>
        <begin position="177"/>
        <end position="195"/>
    </location>
</feature>